<evidence type="ECO:0000259" key="7">
    <source>
        <dbReference type="Pfam" id="PF26577"/>
    </source>
</evidence>
<dbReference type="InterPro" id="IPR059049">
    <property type="entry name" value="TSEN34_N"/>
</dbReference>
<protein>
    <recommendedName>
        <fullName evidence="4">tRNA-splicing endonuclease subunit Sen34</fullName>
        <ecNumber evidence="4">4.6.1.16</ecNumber>
    </recommendedName>
</protein>
<dbReference type="InterPro" id="IPR006677">
    <property type="entry name" value="tRNA_intron_Endonuc_cat-like"/>
</dbReference>
<dbReference type="InterPro" id="IPR016690">
    <property type="entry name" value="TSEN34"/>
</dbReference>
<evidence type="ECO:0000256" key="1">
    <source>
        <dbReference type="ARBA" id="ARBA00008078"/>
    </source>
</evidence>
<dbReference type="Gene3D" id="3.40.1350.10">
    <property type="match status" value="1"/>
</dbReference>
<evidence type="ECO:0000256" key="5">
    <source>
        <dbReference type="SAM" id="MobiDB-lite"/>
    </source>
</evidence>
<keyword evidence="2 4" id="KW-0819">tRNA processing</keyword>
<dbReference type="Pfam" id="PF01974">
    <property type="entry name" value="tRNA_int_endo"/>
    <property type="match status" value="1"/>
</dbReference>
<proteinExistence type="inferred from homology"/>
<dbReference type="SUPFAM" id="SSF53032">
    <property type="entry name" value="tRNA-intron endonuclease catalytic domain-like"/>
    <property type="match status" value="1"/>
</dbReference>
<comment type="caution">
    <text evidence="8">The sequence shown here is derived from an EMBL/GenBank/DDBJ whole genome shotgun (WGS) entry which is preliminary data.</text>
</comment>
<dbReference type="PANTHER" id="PTHR13070">
    <property type="entry name" value="TRNA-SPLICING ENDONUCLEASE SUBUNIT SEN34-RELATED"/>
    <property type="match status" value="1"/>
</dbReference>
<dbReference type="CDD" id="cd22363">
    <property type="entry name" value="tRNA-intron_lyase_C"/>
    <property type="match status" value="1"/>
</dbReference>
<evidence type="ECO:0000313" key="8">
    <source>
        <dbReference type="EMBL" id="KAK8060522.1"/>
    </source>
</evidence>
<dbReference type="Pfam" id="PF26577">
    <property type="entry name" value="TSEN34_N"/>
    <property type="match status" value="1"/>
</dbReference>
<dbReference type="Proteomes" id="UP001446871">
    <property type="component" value="Unassembled WGS sequence"/>
</dbReference>
<evidence type="ECO:0000259" key="6">
    <source>
        <dbReference type="Pfam" id="PF01974"/>
    </source>
</evidence>
<dbReference type="NCBIfam" id="TIGR00324">
    <property type="entry name" value="endA"/>
    <property type="match status" value="1"/>
</dbReference>
<dbReference type="EMBL" id="JAQQWM010000006">
    <property type="protein sequence ID" value="KAK8060522.1"/>
    <property type="molecule type" value="Genomic_DNA"/>
</dbReference>
<comment type="function">
    <text evidence="4">Constitutes one of the two catalytic subunit of the tRNA-splicing endonuclease complex, a complex responsible for identification and cleavage of the splice sites in pre-tRNA. It cleaves pre-tRNA at the 5'- and 3'-splice sites to release the intron. The products are an intron and two tRNA half-molecules bearing 2',3'-cyclic phosphate and 5'-OH termini. There are no conserved sequences at the splice sites, but the intron is invariably located at the same site in the gene, placing the splice sites an invariant distance from the constant structural features of the tRNA body.</text>
</comment>
<dbReference type="EC" id="4.6.1.16" evidence="4"/>
<feature type="compositionally biased region" description="Basic residues" evidence="5">
    <location>
        <begin position="127"/>
        <end position="137"/>
    </location>
</feature>
<comment type="similarity">
    <text evidence="1 4">Belongs to the tRNA-intron endonuclease family.</text>
</comment>
<name>A0ABR1UNM4_9PEZI</name>
<dbReference type="PIRSF" id="PIRSF017250">
    <property type="entry name" value="tRNA_splic_SEN34"/>
    <property type="match status" value="1"/>
</dbReference>
<dbReference type="InterPro" id="IPR011856">
    <property type="entry name" value="tRNA_endonuc-like_dom_sf"/>
</dbReference>
<evidence type="ECO:0000256" key="4">
    <source>
        <dbReference type="PIRNR" id="PIRNR017250"/>
    </source>
</evidence>
<accession>A0ABR1UNM4</accession>
<feature type="region of interest" description="Disordered" evidence="5">
    <location>
        <begin position="121"/>
        <end position="182"/>
    </location>
</feature>
<feature type="domain" description="TSEN34 N-terminal" evidence="7">
    <location>
        <begin position="10"/>
        <end position="79"/>
    </location>
</feature>
<dbReference type="InterPro" id="IPR006676">
    <property type="entry name" value="tRNA_splic"/>
</dbReference>
<sequence>MTSSNPRPHVRISKAANRYLVFDIDDVMYLRRNHNICSVFVGTMPQAPQQSAFMGLPIELMAEEAQVLVEKKVAYVVDDSNYHPARIAAAGPQDRQYLDVVKGITSDAQRSMREITEARKAMFAHKGASKKKERRDKKASDAQSSEDVTVAPSVDAEADTSLFDTAPEPSPATTKNPSVTRGEAAPEAWLATLTTSDALLTPSPGQNELLASVDVPASYPLYAHLQDKGYFMMPGLRFGCDYNVYPGDPLRFHSHFQATGFQWNEDIKLLDLVTGGRLGTNVKKSFLIGGRVEGEEQQRDETDKALDVRAFSIEWAAM</sequence>
<dbReference type="PANTHER" id="PTHR13070:SF0">
    <property type="entry name" value="TRNA-SPLICING ENDONUCLEASE SUBUNIT SEN34"/>
    <property type="match status" value="1"/>
</dbReference>
<evidence type="ECO:0000256" key="3">
    <source>
        <dbReference type="ARBA" id="ARBA00023239"/>
    </source>
</evidence>
<dbReference type="InterPro" id="IPR036167">
    <property type="entry name" value="tRNA_intron_Endo_cat-like_sf"/>
</dbReference>
<evidence type="ECO:0000256" key="2">
    <source>
        <dbReference type="ARBA" id="ARBA00022694"/>
    </source>
</evidence>
<gene>
    <name evidence="8" type="ORF">PG996_010452</name>
</gene>
<feature type="domain" description="tRNA intron endonuclease catalytic" evidence="6">
    <location>
        <begin position="218"/>
        <end position="289"/>
    </location>
</feature>
<keyword evidence="9" id="KW-1185">Reference proteome</keyword>
<reference evidence="8 9" key="1">
    <citation type="submission" date="2023-01" db="EMBL/GenBank/DDBJ databases">
        <title>Analysis of 21 Apiospora genomes using comparative genomics revels a genus with tremendous synthesis potential of carbohydrate active enzymes and secondary metabolites.</title>
        <authorList>
            <person name="Sorensen T."/>
        </authorList>
    </citation>
    <scope>NUCLEOTIDE SEQUENCE [LARGE SCALE GENOMIC DNA]</scope>
    <source>
        <strain evidence="8 9">CBS 83171</strain>
    </source>
</reference>
<keyword evidence="3 4" id="KW-0456">Lyase</keyword>
<organism evidence="8 9">
    <name type="scientific">Apiospora saccharicola</name>
    <dbReference type="NCBI Taxonomy" id="335842"/>
    <lineage>
        <taxon>Eukaryota</taxon>
        <taxon>Fungi</taxon>
        <taxon>Dikarya</taxon>
        <taxon>Ascomycota</taxon>
        <taxon>Pezizomycotina</taxon>
        <taxon>Sordariomycetes</taxon>
        <taxon>Xylariomycetidae</taxon>
        <taxon>Amphisphaeriales</taxon>
        <taxon>Apiosporaceae</taxon>
        <taxon>Apiospora</taxon>
    </lineage>
</organism>
<evidence type="ECO:0000313" key="9">
    <source>
        <dbReference type="Proteomes" id="UP001446871"/>
    </source>
</evidence>